<keyword evidence="1" id="KW-0418">Kinase</keyword>
<evidence type="ECO:0000313" key="4">
    <source>
        <dbReference type="Proteomes" id="UP000516230"/>
    </source>
</evidence>
<name>A0A7H0HN31_9ACTN</name>
<dbReference type="Gene3D" id="3.30.565.10">
    <property type="entry name" value="Histidine kinase-like ATPase, C-terminal domain"/>
    <property type="match status" value="1"/>
</dbReference>
<dbReference type="KEGG" id="sgj:IAG43_02745"/>
<accession>A0A7H0HN31</accession>
<dbReference type="InterPro" id="IPR036890">
    <property type="entry name" value="HATPase_C_sf"/>
</dbReference>
<dbReference type="AlphaFoldDB" id="A0A7H0HN31"/>
<evidence type="ECO:0000256" key="1">
    <source>
        <dbReference type="ARBA" id="ARBA00022527"/>
    </source>
</evidence>
<dbReference type="RefSeq" id="WP_187739149.1">
    <property type="nucleotide sequence ID" value="NZ_CP060825.1"/>
</dbReference>
<dbReference type="GO" id="GO:0005524">
    <property type="term" value="F:ATP binding"/>
    <property type="evidence" value="ECO:0007669"/>
    <property type="project" value="UniProtKB-KW"/>
</dbReference>
<dbReference type="PANTHER" id="PTHR35526">
    <property type="entry name" value="ANTI-SIGMA-F FACTOR RSBW-RELATED"/>
    <property type="match status" value="1"/>
</dbReference>
<keyword evidence="1" id="KW-0723">Serine/threonine-protein kinase</keyword>
<protein>
    <submittedName>
        <fullName evidence="3">ATP-binding protein</fullName>
    </submittedName>
</protein>
<sequence>MNVPVSACHYSIEVPATPERVPQIRRIVAAHLRHWNLASQVAPVCGALDELVGNVVRHVDGDTTCVVELRWNGSRLTASVADRDRRLPPVHTSAPRRGGLAKVARLSDSWGTCGTDDGKVVWFSRRVKESESIGRGLRAPRRPAVEFRPLPAAVDPAVDAARRLVPVH</sequence>
<proteinExistence type="predicted"/>
<dbReference type="EMBL" id="CP060825">
    <property type="protein sequence ID" value="QNP61947.1"/>
    <property type="molecule type" value="Genomic_DNA"/>
</dbReference>
<dbReference type="PANTHER" id="PTHR35526:SF3">
    <property type="entry name" value="ANTI-SIGMA-F FACTOR RSBW"/>
    <property type="match status" value="1"/>
</dbReference>
<keyword evidence="1" id="KW-0808">Transferase</keyword>
<dbReference type="SUPFAM" id="SSF55874">
    <property type="entry name" value="ATPase domain of HSP90 chaperone/DNA topoisomerase II/histidine kinase"/>
    <property type="match status" value="1"/>
</dbReference>
<evidence type="ECO:0000259" key="2">
    <source>
        <dbReference type="Pfam" id="PF13581"/>
    </source>
</evidence>
<dbReference type="InterPro" id="IPR003594">
    <property type="entry name" value="HATPase_dom"/>
</dbReference>
<dbReference type="GO" id="GO:0004674">
    <property type="term" value="F:protein serine/threonine kinase activity"/>
    <property type="evidence" value="ECO:0007669"/>
    <property type="project" value="UniProtKB-KW"/>
</dbReference>
<gene>
    <name evidence="3" type="ORF">IAG43_02745</name>
</gene>
<feature type="domain" description="Histidine kinase/HSP90-like ATPase" evidence="2">
    <location>
        <begin position="14"/>
        <end position="123"/>
    </location>
</feature>
<evidence type="ECO:0000313" key="3">
    <source>
        <dbReference type="EMBL" id="QNP61947.1"/>
    </source>
</evidence>
<keyword evidence="3" id="KW-0547">Nucleotide-binding</keyword>
<dbReference type="InterPro" id="IPR050267">
    <property type="entry name" value="Anti-sigma-factor_SerPK"/>
</dbReference>
<organism evidence="3 4">
    <name type="scientific">Streptomyces genisteinicus</name>
    <dbReference type="NCBI Taxonomy" id="2768068"/>
    <lineage>
        <taxon>Bacteria</taxon>
        <taxon>Bacillati</taxon>
        <taxon>Actinomycetota</taxon>
        <taxon>Actinomycetes</taxon>
        <taxon>Kitasatosporales</taxon>
        <taxon>Streptomycetaceae</taxon>
        <taxon>Streptomyces</taxon>
    </lineage>
</organism>
<keyword evidence="3" id="KW-0067">ATP-binding</keyword>
<reference evidence="3 4" key="1">
    <citation type="submission" date="2020-08" db="EMBL/GenBank/DDBJ databases">
        <title>A novel species.</title>
        <authorList>
            <person name="Gao J."/>
        </authorList>
    </citation>
    <scope>NUCLEOTIDE SEQUENCE [LARGE SCALE GENOMIC DNA]</scope>
    <source>
        <strain evidence="3 4">CRPJ-33</strain>
    </source>
</reference>
<dbReference type="CDD" id="cd16936">
    <property type="entry name" value="HATPase_RsbW-like"/>
    <property type="match status" value="1"/>
</dbReference>
<dbReference type="Proteomes" id="UP000516230">
    <property type="component" value="Chromosome"/>
</dbReference>
<dbReference type="Pfam" id="PF13581">
    <property type="entry name" value="HATPase_c_2"/>
    <property type="match status" value="1"/>
</dbReference>
<keyword evidence="4" id="KW-1185">Reference proteome</keyword>